<dbReference type="EMBL" id="BPTT01000001">
    <property type="protein sequence ID" value="GJG32744.1"/>
    <property type="molecule type" value="Genomic_DNA"/>
</dbReference>
<dbReference type="RefSeq" id="WP_013065177.1">
    <property type="nucleotide sequence ID" value="NZ_BPTT01000001.1"/>
</dbReference>
<name>A0AA37I1R1_XYLRU</name>
<accession>A0AA37I1R1</accession>
<comment type="caution">
    <text evidence="1">The sequence shown here is derived from an EMBL/GenBank/DDBJ whole genome shotgun (WGS) entry which is preliminary data.</text>
</comment>
<protein>
    <submittedName>
        <fullName evidence="1">Uncharacterized protein</fullName>
    </submittedName>
</protein>
<proteinExistence type="predicted"/>
<dbReference type="Gene3D" id="3.40.50.1000">
    <property type="entry name" value="HAD superfamily/HAD-like"/>
    <property type="match status" value="1"/>
</dbReference>
<dbReference type="AlphaFoldDB" id="A0AA37I1R1"/>
<gene>
    <name evidence="1" type="ORF">PRMUPPPA20_08530</name>
</gene>
<organism evidence="1 2">
    <name type="scientific">Xylanibacter ruminicola</name>
    <name type="common">Prevotella ruminicola</name>
    <dbReference type="NCBI Taxonomy" id="839"/>
    <lineage>
        <taxon>Bacteria</taxon>
        <taxon>Pseudomonadati</taxon>
        <taxon>Bacteroidota</taxon>
        <taxon>Bacteroidia</taxon>
        <taxon>Bacteroidales</taxon>
        <taxon>Prevotellaceae</taxon>
        <taxon>Xylanibacter</taxon>
    </lineage>
</organism>
<dbReference type="Proteomes" id="UP000887097">
    <property type="component" value="Unassembled WGS sequence"/>
</dbReference>
<dbReference type="InterPro" id="IPR036412">
    <property type="entry name" value="HAD-like_sf"/>
</dbReference>
<dbReference type="OMA" id="IIIWTCR"/>
<evidence type="ECO:0000313" key="2">
    <source>
        <dbReference type="Proteomes" id="UP000887097"/>
    </source>
</evidence>
<dbReference type="InterPro" id="IPR023214">
    <property type="entry name" value="HAD_sf"/>
</dbReference>
<evidence type="ECO:0000313" key="1">
    <source>
        <dbReference type="EMBL" id="GJG32744.1"/>
    </source>
</evidence>
<reference evidence="1" key="1">
    <citation type="submission" date="2021-08" db="EMBL/GenBank/DDBJ databases">
        <title>Prevotella lacticifex sp. nov., isolated from rumen of cow.</title>
        <authorList>
            <person name="Shinkai T."/>
            <person name="Ikeyama N."/>
            <person name="Kumagai M."/>
            <person name="Ohmori H."/>
            <person name="Sakamoto M."/>
            <person name="Ohkuma M."/>
            <person name="Mitsumori M."/>
        </authorList>
    </citation>
    <scope>NUCLEOTIDE SEQUENCE</scope>
    <source>
        <strain evidence="1">JCM 8259</strain>
    </source>
</reference>
<sequence>MIQYSYYIVLDFDGTVVKHRYPAVGEDIGSVPVLRKLVNNGHKLLLSTMRSHDSEGVDTLQPALDWFKERDIPLYGVNENPSQKDWTSSPKVYGNIYIDDAALGAPLKTDDSDASPFIDWGVAALHLFCHGCLTENDIIELVRDGVISKEHIKIKK</sequence>
<dbReference type="GeneID" id="31499891"/>
<dbReference type="SUPFAM" id="SSF56784">
    <property type="entry name" value="HAD-like"/>
    <property type="match status" value="1"/>
</dbReference>